<gene>
    <name evidence="2" type="ORF">CEXT_160101</name>
</gene>
<accession>A0AAV4WP56</accession>
<reference evidence="2 3" key="1">
    <citation type="submission" date="2021-06" db="EMBL/GenBank/DDBJ databases">
        <title>Caerostris extrusa draft genome.</title>
        <authorList>
            <person name="Kono N."/>
            <person name="Arakawa K."/>
        </authorList>
    </citation>
    <scope>NUCLEOTIDE SEQUENCE [LARGE SCALE GENOMIC DNA]</scope>
</reference>
<evidence type="ECO:0000313" key="2">
    <source>
        <dbReference type="EMBL" id="GIY83639.1"/>
    </source>
</evidence>
<protein>
    <submittedName>
        <fullName evidence="2">Uncharacterized protein</fullName>
    </submittedName>
</protein>
<sequence length="110" mass="11889">MNHVGRNSFGLAGGGGNQSLNPNSNSSYDNVVFISNCESECNSSPAVRVNSVSGFDFPTKAVQMTTGKRKIGVISGALKSMKTKVPLVFFLISFLRVLWRMAERKKIATS</sequence>
<proteinExistence type="predicted"/>
<name>A0AAV4WP56_CAEEX</name>
<dbReference type="EMBL" id="BPLR01016411">
    <property type="protein sequence ID" value="GIY83639.1"/>
    <property type="molecule type" value="Genomic_DNA"/>
</dbReference>
<evidence type="ECO:0000313" key="3">
    <source>
        <dbReference type="Proteomes" id="UP001054945"/>
    </source>
</evidence>
<feature type="region of interest" description="Disordered" evidence="1">
    <location>
        <begin position="1"/>
        <end position="24"/>
    </location>
</feature>
<keyword evidence="3" id="KW-1185">Reference proteome</keyword>
<dbReference type="AlphaFoldDB" id="A0AAV4WP56"/>
<organism evidence="2 3">
    <name type="scientific">Caerostris extrusa</name>
    <name type="common">Bark spider</name>
    <name type="synonym">Caerostris bankana</name>
    <dbReference type="NCBI Taxonomy" id="172846"/>
    <lineage>
        <taxon>Eukaryota</taxon>
        <taxon>Metazoa</taxon>
        <taxon>Ecdysozoa</taxon>
        <taxon>Arthropoda</taxon>
        <taxon>Chelicerata</taxon>
        <taxon>Arachnida</taxon>
        <taxon>Araneae</taxon>
        <taxon>Araneomorphae</taxon>
        <taxon>Entelegynae</taxon>
        <taxon>Araneoidea</taxon>
        <taxon>Araneidae</taxon>
        <taxon>Caerostris</taxon>
    </lineage>
</organism>
<evidence type="ECO:0000256" key="1">
    <source>
        <dbReference type="SAM" id="MobiDB-lite"/>
    </source>
</evidence>
<comment type="caution">
    <text evidence="2">The sequence shown here is derived from an EMBL/GenBank/DDBJ whole genome shotgun (WGS) entry which is preliminary data.</text>
</comment>
<dbReference type="Proteomes" id="UP001054945">
    <property type="component" value="Unassembled WGS sequence"/>
</dbReference>